<evidence type="ECO:0000313" key="1">
    <source>
        <dbReference type="EMBL" id="RTZ86163.1"/>
    </source>
</evidence>
<comment type="caution">
    <text evidence="1">The sequence shown here is derived from an EMBL/GenBank/DDBJ whole genome shotgun (WGS) entry which is preliminary data.</text>
</comment>
<dbReference type="Gene3D" id="3.40.50.1100">
    <property type="match status" value="2"/>
</dbReference>
<protein>
    <submittedName>
        <fullName evidence="1">Pyridoxal-5-phosphate-dependent protein subunit beta</fullName>
    </submittedName>
</protein>
<proteinExistence type="predicted"/>
<dbReference type="EMBL" id="QNZK01000120">
    <property type="protein sequence ID" value="RTZ86163.1"/>
    <property type="molecule type" value="Genomic_DNA"/>
</dbReference>
<gene>
    <name evidence="1" type="ORF">DSY96_03400</name>
</gene>
<feature type="non-terminal residue" evidence="1">
    <location>
        <position position="175"/>
    </location>
</feature>
<dbReference type="Proteomes" id="UP000287917">
    <property type="component" value="Unassembled WGS sequence"/>
</dbReference>
<organism evidence="1 2">
    <name type="scientific">SAR324 cluster bacterium</name>
    <dbReference type="NCBI Taxonomy" id="2024889"/>
    <lineage>
        <taxon>Bacteria</taxon>
        <taxon>Deltaproteobacteria</taxon>
        <taxon>SAR324 cluster</taxon>
    </lineage>
</organism>
<dbReference type="AlphaFoldDB" id="A0A432GRK5"/>
<sequence>MIDLTKNEAKIRQNAKHCRERKIKLPTFGQMQNPETIPEEIKDELKNVGLWETHPANLFRISWKNEPVSEGGGFGGVNYIVIPPELSGVKAKIIALVGKWFPTGAHKVGATYGCLAPALTTGQFCPGETKAVWPSTGNYCRGGAYVSSLLGCDSIAILPENMSRERFEWLEKVAG</sequence>
<evidence type="ECO:0000313" key="2">
    <source>
        <dbReference type="Proteomes" id="UP000287917"/>
    </source>
</evidence>
<reference evidence="1 2" key="1">
    <citation type="submission" date="2018-06" db="EMBL/GenBank/DDBJ databases">
        <title>Combined omics and stable isotope probing to characterize newly discovered Mariana Back-Arc vent microbial communities.</title>
        <authorList>
            <person name="Trembath-Reichert E."/>
            <person name="Huber J.A."/>
        </authorList>
    </citation>
    <scope>NUCLEOTIDE SEQUENCE [LARGE SCALE GENOMIC DNA]</scope>
    <source>
        <strain evidence="1">MAG 58</strain>
    </source>
</reference>
<name>A0A432GRK5_9DELT</name>
<dbReference type="InterPro" id="IPR036052">
    <property type="entry name" value="TrpB-like_PALP_sf"/>
</dbReference>
<accession>A0A432GRK5</accession>
<dbReference type="SUPFAM" id="SSF53686">
    <property type="entry name" value="Tryptophan synthase beta subunit-like PLP-dependent enzymes"/>
    <property type="match status" value="1"/>
</dbReference>